<gene>
    <name evidence="2" type="ORF">HKI87_16g81790</name>
</gene>
<evidence type="ECO:0000313" key="3">
    <source>
        <dbReference type="Proteomes" id="UP001472866"/>
    </source>
</evidence>
<dbReference type="Gene3D" id="3.40.50.150">
    <property type="entry name" value="Vaccinia Virus protein VP39"/>
    <property type="match status" value="1"/>
</dbReference>
<name>A0AAX4PK69_9CHLO</name>
<evidence type="ECO:0000259" key="1">
    <source>
        <dbReference type="Pfam" id="PF08241"/>
    </source>
</evidence>
<dbReference type="PANTHER" id="PTHR45036:SF1">
    <property type="entry name" value="METHYLTRANSFERASE LIKE 7A"/>
    <property type="match status" value="1"/>
</dbReference>
<dbReference type="Proteomes" id="UP001472866">
    <property type="component" value="Chromosome 16"/>
</dbReference>
<keyword evidence="2" id="KW-0808">Transferase</keyword>
<dbReference type="InterPro" id="IPR029063">
    <property type="entry name" value="SAM-dependent_MTases_sf"/>
</dbReference>
<dbReference type="Pfam" id="PF08241">
    <property type="entry name" value="Methyltransf_11"/>
    <property type="match status" value="1"/>
</dbReference>
<dbReference type="EMBL" id="CP151516">
    <property type="protein sequence ID" value="WZN66612.1"/>
    <property type="molecule type" value="Genomic_DNA"/>
</dbReference>
<accession>A0AAX4PK69</accession>
<dbReference type="SUPFAM" id="SSF53335">
    <property type="entry name" value="S-adenosyl-L-methionine-dependent methyltransferases"/>
    <property type="match status" value="1"/>
</dbReference>
<evidence type="ECO:0000313" key="2">
    <source>
        <dbReference type="EMBL" id="WZN66612.1"/>
    </source>
</evidence>
<protein>
    <submittedName>
        <fullName evidence="2">Methyltransferase domain-containing protein</fullName>
    </submittedName>
</protein>
<dbReference type="AlphaFoldDB" id="A0AAX4PK69"/>
<dbReference type="InterPro" id="IPR013216">
    <property type="entry name" value="Methyltransf_11"/>
</dbReference>
<organism evidence="2 3">
    <name type="scientific">Chloropicon roscoffensis</name>
    <dbReference type="NCBI Taxonomy" id="1461544"/>
    <lineage>
        <taxon>Eukaryota</taxon>
        <taxon>Viridiplantae</taxon>
        <taxon>Chlorophyta</taxon>
        <taxon>Chloropicophyceae</taxon>
        <taxon>Chloropicales</taxon>
        <taxon>Chloropicaceae</taxon>
        <taxon>Chloropicon</taxon>
    </lineage>
</organism>
<sequence length="241" mass="26682">MGAISSRVYDAVVLAPVIDAVCGCEGFAARRREIFAKAKGRVLDVGVGSGHNLPWFSGNKVTEVVGVDTSEDLLRRARKRTEGLDFEVDLRVGDAHDLAEFQDESFDTVAVGFTLCSVRDPKACLLELRRVLKPGGFLLYAEHGEAPERDGSLRTWQRRVTPYWSALAGGCHLDRNPERLVRRAGFEVEEAKQEYVEGMKTRLGEWHGDRNRKSQTEDPLTCSHTIKAAFVYTGVATRAGS</sequence>
<feature type="domain" description="Methyltransferase type 11" evidence="1">
    <location>
        <begin position="43"/>
        <end position="139"/>
    </location>
</feature>
<reference evidence="2 3" key="1">
    <citation type="submission" date="2024-03" db="EMBL/GenBank/DDBJ databases">
        <title>Complete genome sequence of the green alga Chloropicon roscoffensis RCC1871.</title>
        <authorList>
            <person name="Lemieux C."/>
            <person name="Pombert J.-F."/>
            <person name="Otis C."/>
            <person name="Turmel M."/>
        </authorList>
    </citation>
    <scope>NUCLEOTIDE SEQUENCE [LARGE SCALE GENOMIC DNA]</scope>
    <source>
        <strain evidence="2 3">RCC1871</strain>
    </source>
</reference>
<proteinExistence type="predicted"/>
<dbReference type="CDD" id="cd02440">
    <property type="entry name" value="AdoMet_MTases"/>
    <property type="match status" value="1"/>
</dbReference>
<dbReference type="PANTHER" id="PTHR45036">
    <property type="entry name" value="METHYLTRANSFERASE LIKE 7B"/>
    <property type="match status" value="1"/>
</dbReference>
<dbReference type="InterPro" id="IPR052356">
    <property type="entry name" value="Thiol_S-MT"/>
</dbReference>
<keyword evidence="2" id="KW-0489">Methyltransferase</keyword>
<keyword evidence="3" id="KW-1185">Reference proteome</keyword>
<dbReference type="GO" id="GO:0032259">
    <property type="term" value="P:methylation"/>
    <property type="evidence" value="ECO:0007669"/>
    <property type="project" value="UniProtKB-KW"/>
</dbReference>
<dbReference type="GO" id="GO:0008757">
    <property type="term" value="F:S-adenosylmethionine-dependent methyltransferase activity"/>
    <property type="evidence" value="ECO:0007669"/>
    <property type="project" value="InterPro"/>
</dbReference>